<name>K7A3Z1_9ALTE</name>
<sequence>MTIRNASIHTVKDLPSTTRIVALLLIKNVLVQACLAIMLLIAAALWTNNANAQQDPSDTQTPVLAEVKNQPAVADSDLAAEMETLKQALVNLNRDLFILEEDLLFPSSTQVAVYLSMDVGEYFKLDAVELKIDGKLATHYLYTQRQVNALYKGGVQRLFVGNINQGDREISAFFIGTGPENRPYKRAVTLQFDKDDEAATIELKIVDSTSKQQPTFSAILL</sequence>
<protein>
    <recommendedName>
        <fullName evidence="5">AraC family transcriptional regulator</fullName>
    </recommendedName>
</protein>
<organism evidence="3 4">
    <name type="scientific">Brumicola pallidula DSM 14239 = ACAM 615</name>
    <dbReference type="NCBI Taxonomy" id="1121922"/>
    <lineage>
        <taxon>Bacteria</taxon>
        <taxon>Pseudomonadati</taxon>
        <taxon>Pseudomonadota</taxon>
        <taxon>Gammaproteobacteria</taxon>
        <taxon>Alteromonadales</taxon>
        <taxon>Alteromonadaceae</taxon>
        <taxon>Brumicola</taxon>
    </lineage>
</organism>
<dbReference type="EMBL" id="BAEQ01000054">
    <property type="protein sequence ID" value="GAC30205.1"/>
    <property type="molecule type" value="Genomic_DNA"/>
</dbReference>
<feature type="coiled-coil region" evidence="1">
    <location>
        <begin position="75"/>
        <end position="102"/>
    </location>
</feature>
<keyword evidence="2" id="KW-0472">Membrane</keyword>
<evidence type="ECO:0000256" key="2">
    <source>
        <dbReference type="SAM" id="Phobius"/>
    </source>
</evidence>
<dbReference type="AlphaFoldDB" id="K7A3Z1"/>
<evidence type="ECO:0008006" key="5">
    <source>
        <dbReference type="Google" id="ProtNLM"/>
    </source>
</evidence>
<keyword evidence="1" id="KW-0175">Coiled coil</keyword>
<evidence type="ECO:0000313" key="3">
    <source>
        <dbReference type="EMBL" id="GAC30205.1"/>
    </source>
</evidence>
<comment type="caution">
    <text evidence="3">The sequence shown here is derived from an EMBL/GenBank/DDBJ whole genome shotgun (WGS) entry which is preliminary data.</text>
</comment>
<dbReference type="OrthoDB" id="5395931at2"/>
<keyword evidence="4" id="KW-1185">Reference proteome</keyword>
<gene>
    <name evidence="3" type="ORF">GPAL_3357</name>
</gene>
<dbReference type="STRING" id="1121922.GCA_000428905_03608"/>
<dbReference type="RefSeq" id="WP_006014012.1">
    <property type="nucleotide sequence ID" value="NZ_AUAV01000024.1"/>
</dbReference>
<feature type="transmembrane region" description="Helical" evidence="2">
    <location>
        <begin position="20"/>
        <end position="46"/>
    </location>
</feature>
<keyword evidence="2" id="KW-1133">Transmembrane helix</keyword>
<evidence type="ECO:0000313" key="4">
    <source>
        <dbReference type="Proteomes" id="UP000006251"/>
    </source>
</evidence>
<evidence type="ECO:0000256" key="1">
    <source>
        <dbReference type="SAM" id="Coils"/>
    </source>
</evidence>
<keyword evidence="2" id="KW-0812">Transmembrane</keyword>
<reference evidence="4" key="1">
    <citation type="journal article" date="2014" name="Environ. Microbiol.">
        <title>Comparative genomics of the marine bacterial genus Glaciecola reveals the high degree of genomic diversity and genomic characteristic for cold adaptation.</title>
        <authorList>
            <person name="Qin Q.L."/>
            <person name="Xie B.B."/>
            <person name="Yu Y."/>
            <person name="Shu Y.L."/>
            <person name="Rong J.C."/>
            <person name="Zhang Y.J."/>
            <person name="Zhao D.L."/>
            <person name="Chen X.L."/>
            <person name="Zhang X.Y."/>
            <person name="Chen B."/>
            <person name="Zhou B.C."/>
            <person name="Zhang Y.Z."/>
        </authorList>
    </citation>
    <scope>NUCLEOTIDE SEQUENCE [LARGE SCALE GENOMIC DNA]</scope>
    <source>
        <strain evidence="4">ACAM 615</strain>
    </source>
</reference>
<dbReference type="Proteomes" id="UP000006251">
    <property type="component" value="Unassembled WGS sequence"/>
</dbReference>
<proteinExistence type="predicted"/>
<accession>K7A3Z1</accession>